<comment type="function">
    <text evidence="8">Catalyzes the attachment of tryptophan to tRNA(Trp).</text>
</comment>
<dbReference type="EC" id="6.1.1.2" evidence="8"/>
<evidence type="ECO:0000313" key="10">
    <source>
        <dbReference type="EMBL" id="SEH65714.1"/>
    </source>
</evidence>
<dbReference type="AlphaFoldDB" id="A0A1H6JT10"/>
<dbReference type="GO" id="GO:0005524">
    <property type="term" value="F:ATP binding"/>
    <property type="evidence" value="ECO:0007669"/>
    <property type="project" value="UniProtKB-UniRule"/>
</dbReference>
<comment type="similarity">
    <text evidence="1 8 9">Belongs to the class-I aminoacyl-tRNA synthetase family.</text>
</comment>
<name>A0A1H6JT10_9RHOB</name>
<keyword evidence="5 8" id="KW-0648">Protein biosynthesis</keyword>
<keyword evidence="4 8" id="KW-0067">ATP-binding</keyword>
<evidence type="ECO:0000256" key="9">
    <source>
        <dbReference type="RuleBase" id="RU363036"/>
    </source>
</evidence>
<dbReference type="FunFam" id="1.10.240.10:FF:000002">
    <property type="entry name" value="Tryptophan--tRNA ligase"/>
    <property type="match status" value="1"/>
</dbReference>
<evidence type="ECO:0000256" key="5">
    <source>
        <dbReference type="ARBA" id="ARBA00022917"/>
    </source>
</evidence>
<feature type="short sequence motif" description="'HIGH' region" evidence="8">
    <location>
        <begin position="15"/>
        <end position="23"/>
    </location>
</feature>
<gene>
    <name evidence="8" type="primary">trpS</name>
    <name evidence="10" type="ORF">SAMN04488075_0615</name>
</gene>
<feature type="binding site" evidence="8">
    <location>
        <begin position="14"/>
        <end position="16"/>
    </location>
    <ligand>
        <name>ATP</name>
        <dbReference type="ChEBI" id="CHEBI:30616"/>
    </ligand>
</feature>
<evidence type="ECO:0000256" key="2">
    <source>
        <dbReference type="ARBA" id="ARBA00022598"/>
    </source>
</evidence>
<comment type="subcellular location">
    <subcellularLocation>
        <location evidence="8">Cytoplasm</location>
    </subcellularLocation>
</comment>
<accession>A0A1H6JT10</accession>
<keyword evidence="6 8" id="KW-0030">Aminoacyl-tRNA synthetase</keyword>
<dbReference type="Pfam" id="PF00579">
    <property type="entry name" value="tRNA-synt_1b"/>
    <property type="match status" value="1"/>
</dbReference>
<dbReference type="Gene3D" id="1.10.240.10">
    <property type="entry name" value="Tyrosyl-Transfer RNA Synthetase"/>
    <property type="match status" value="1"/>
</dbReference>
<keyword evidence="8" id="KW-0963">Cytoplasm</keyword>
<evidence type="ECO:0000256" key="4">
    <source>
        <dbReference type="ARBA" id="ARBA00022840"/>
    </source>
</evidence>
<comment type="subunit">
    <text evidence="8">Homodimer.</text>
</comment>
<feature type="binding site" evidence="8">
    <location>
        <begin position="22"/>
        <end position="23"/>
    </location>
    <ligand>
        <name>ATP</name>
        <dbReference type="ChEBI" id="CHEBI:30616"/>
    </ligand>
</feature>
<evidence type="ECO:0000256" key="6">
    <source>
        <dbReference type="ARBA" id="ARBA00023146"/>
    </source>
</evidence>
<evidence type="ECO:0000256" key="7">
    <source>
        <dbReference type="ARBA" id="ARBA00049929"/>
    </source>
</evidence>
<dbReference type="Proteomes" id="UP000199125">
    <property type="component" value="Unassembled WGS sequence"/>
</dbReference>
<dbReference type="CDD" id="cd00806">
    <property type="entry name" value="TrpRS_core"/>
    <property type="match status" value="1"/>
</dbReference>
<dbReference type="GO" id="GO:0006436">
    <property type="term" value="P:tryptophanyl-tRNA aminoacylation"/>
    <property type="evidence" value="ECO:0007669"/>
    <property type="project" value="UniProtKB-UniRule"/>
</dbReference>
<feature type="short sequence motif" description="'KMSKS' region" evidence="8">
    <location>
        <begin position="199"/>
        <end position="203"/>
    </location>
</feature>
<dbReference type="InterPro" id="IPR002306">
    <property type="entry name" value="Trp-tRNA-ligase"/>
</dbReference>
<protein>
    <recommendedName>
        <fullName evidence="8">Tryptophan--tRNA ligase</fullName>
        <ecNumber evidence="8">6.1.1.2</ecNumber>
    </recommendedName>
    <alternativeName>
        <fullName evidence="8">Tryptophanyl-tRNA synthetase</fullName>
        <shortName evidence="8">TrpRS</shortName>
    </alternativeName>
</protein>
<dbReference type="RefSeq" id="WP_090845181.1">
    <property type="nucleotide sequence ID" value="NZ_FNXG01000001.1"/>
</dbReference>
<feature type="binding site" evidence="8">
    <location>
        <begin position="199"/>
        <end position="203"/>
    </location>
    <ligand>
        <name>ATP</name>
        <dbReference type="ChEBI" id="CHEBI:30616"/>
    </ligand>
</feature>
<keyword evidence="2 8" id="KW-0436">Ligase</keyword>
<feature type="binding site" evidence="8">
    <location>
        <position position="138"/>
    </location>
    <ligand>
        <name>L-tryptophan</name>
        <dbReference type="ChEBI" id="CHEBI:57912"/>
    </ligand>
</feature>
<dbReference type="InterPro" id="IPR024109">
    <property type="entry name" value="Trp-tRNA-ligase_bac-type"/>
</dbReference>
<dbReference type="PANTHER" id="PTHR43766:SF1">
    <property type="entry name" value="TRYPTOPHAN--TRNA LIGASE, MITOCHONDRIAL"/>
    <property type="match status" value="1"/>
</dbReference>
<evidence type="ECO:0000256" key="8">
    <source>
        <dbReference type="HAMAP-Rule" id="MF_00140"/>
    </source>
</evidence>
<dbReference type="InterPro" id="IPR002305">
    <property type="entry name" value="aa-tRNA-synth_Ic"/>
</dbReference>
<dbReference type="HAMAP" id="MF_00140_B">
    <property type="entry name" value="Trp_tRNA_synth_B"/>
    <property type="match status" value="1"/>
</dbReference>
<evidence type="ECO:0000256" key="3">
    <source>
        <dbReference type="ARBA" id="ARBA00022741"/>
    </source>
</evidence>
<dbReference type="PROSITE" id="PS00178">
    <property type="entry name" value="AA_TRNA_LIGASE_I"/>
    <property type="match status" value="1"/>
</dbReference>
<dbReference type="PANTHER" id="PTHR43766">
    <property type="entry name" value="TRYPTOPHAN--TRNA LIGASE, MITOCHONDRIAL"/>
    <property type="match status" value="1"/>
</dbReference>
<dbReference type="STRING" id="65735.SAMN04488075_0615"/>
<sequence length="339" mass="36910">MARVHPMRIFSGIQPSGGLTLGNYLGALRRFAEKQGEIETVYCLVDLHAITVWQEPERLRQQTREAAAAFMAAGIDPAQSVLFVQSHVPAHAELAWLLSCVARLGWMNRMTQFKDKAGKNAEAASLGLYAYPALMAADILAYHATHVPVGDDQKQHIELTRDIAAKFNHDYGVDFFPMPEPVIEGAATRVMSLRDGTKKMSKSDPSDASRINLTDDADTIAQKIRKARTDADPLPGTMEGLKDRPEARNLVNIFAALSDESADSVLARFEGQGFGAFKPALADLAVSVLAPITRRMNELMADPAEIDRILRAGAHRADAIAAPIVAEAREIMGMIPAAR</sequence>
<dbReference type="Gene3D" id="3.40.50.620">
    <property type="entry name" value="HUPs"/>
    <property type="match status" value="1"/>
</dbReference>
<keyword evidence="11" id="KW-1185">Reference proteome</keyword>
<dbReference type="EMBL" id="FNXG01000001">
    <property type="protein sequence ID" value="SEH65714.1"/>
    <property type="molecule type" value="Genomic_DNA"/>
</dbReference>
<dbReference type="SUPFAM" id="SSF52374">
    <property type="entry name" value="Nucleotidylyl transferase"/>
    <property type="match status" value="1"/>
</dbReference>
<reference evidence="11" key="1">
    <citation type="submission" date="2016-10" db="EMBL/GenBank/DDBJ databases">
        <authorList>
            <person name="Varghese N."/>
            <person name="Submissions S."/>
        </authorList>
    </citation>
    <scope>NUCLEOTIDE SEQUENCE [LARGE SCALE GENOMIC DNA]</scope>
    <source>
        <strain evidence="11">DSM 11593</strain>
    </source>
</reference>
<dbReference type="OrthoDB" id="9801042at2"/>
<comment type="catalytic activity">
    <reaction evidence="7 8">
        <text>tRNA(Trp) + L-tryptophan + ATP = L-tryptophyl-tRNA(Trp) + AMP + diphosphate + H(+)</text>
        <dbReference type="Rhea" id="RHEA:24080"/>
        <dbReference type="Rhea" id="RHEA-COMP:9671"/>
        <dbReference type="Rhea" id="RHEA-COMP:9705"/>
        <dbReference type="ChEBI" id="CHEBI:15378"/>
        <dbReference type="ChEBI" id="CHEBI:30616"/>
        <dbReference type="ChEBI" id="CHEBI:33019"/>
        <dbReference type="ChEBI" id="CHEBI:57912"/>
        <dbReference type="ChEBI" id="CHEBI:78442"/>
        <dbReference type="ChEBI" id="CHEBI:78535"/>
        <dbReference type="ChEBI" id="CHEBI:456215"/>
        <dbReference type="EC" id="6.1.1.2"/>
    </reaction>
</comment>
<feature type="binding site" evidence="8">
    <location>
        <position position="190"/>
    </location>
    <ligand>
        <name>ATP</name>
        <dbReference type="ChEBI" id="CHEBI:30616"/>
    </ligand>
</feature>
<feature type="binding site" evidence="8">
    <location>
        <begin position="150"/>
        <end position="152"/>
    </location>
    <ligand>
        <name>ATP</name>
        <dbReference type="ChEBI" id="CHEBI:30616"/>
    </ligand>
</feature>
<organism evidence="10 11">
    <name type="scientific">Paracoccus alkenifer</name>
    <dbReference type="NCBI Taxonomy" id="65735"/>
    <lineage>
        <taxon>Bacteria</taxon>
        <taxon>Pseudomonadati</taxon>
        <taxon>Pseudomonadota</taxon>
        <taxon>Alphaproteobacteria</taxon>
        <taxon>Rhodobacterales</taxon>
        <taxon>Paracoccaceae</taxon>
        <taxon>Paracoccus</taxon>
    </lineage>
</organism>
<dbReference type="GO" id="GO:0004830">
    <property type="term" value="F:tryptophan-tRNA ligase activity"/>
    <property type="evidence" value="ECO:0007669"/>
    <property type="project" value="UniProtKB-UniRule"/>
</dbReference>
<dbReference type="PRINTS" id="PR01039">
    <property type="entry name" value="TRNASYNTHTRP"/>
</dbReference>
<dbReference type="GO" id="GO:0005829">
    <property type="term" value="C:cytosol"/>
    <property type="evidence" value="ECO:0007669"/>
    <property type="project" value="TreeGrafter"/>
</dbReference>
<dbReference type="InterPro" id="IPR014729">
    <property type="entry name" value="Rossmann-like_a/b/a_fold"/>
</dbReference>
<evidence type="ECO:0000256" key="1">
    <source>
        <dbReference type="ARBA" id="ARBA00005594"/>
    </source>
</evidence>
<dbReference type="NCBIfam" id="TIGR00233">
    <property type="entry name" value="trpS"/>
    <property type="match status" value="1"/>
</dbReference>
<dbReference type="InterPro" id="IPR050203">
    <property type="entry name" value="Trp-tRNA_synthetase"/>
</dbReference>
<keyword evidence="3 8" id="KW-0547">Nucleotide-binding</keyword>
<proteinExistence type="inferred from homology"/>
<evidence type="ECO:0000313" key="11">
    <source>
        <dbReference type="Proteomes" id="UP000199125"/>
    </source>
</evidence>
<dbReference type="InterPro" id="IPR001412">
    <property type="entry name" value="aa-tRNA-synth_I_CS"/>
</dbReference>